<evidence type="ECO:0000256" key="2">
    <source>
        <dbReference type="ARBA" id="ARBA00023125"/>
    </source>
</evidence>
<feature type="domain" description="Cyclic nucleotide-binding" evidence="4">
    <location>
        <begin position="33"/>
        <end position="73"/>
    </location>
</feature>
<evidence type="ECO:0000259" key="4">
    <source>
        <dbReference type="PROSITE" id="PS50042"/>
    </source>
</evidence>
<dbReference type="Pfam" id="PF00027">
    <property type="entry name" value="cNMP_binding"/>
    <property type="match status" value="1"/>
</dbReference>
<comment type="caution">
    <text evidence="6">The sequence shown here is derived from an EMBL/GenBank/DDBJ whole genome shotgun (WGS) entry which is preliminary data.</text>
</comment>
<dbReference type="InterPro" id="IPR036390">
    <property type="entry name" value="WH_DNA-bd_sf"/>
</dbReference>
<keyword evidence="3" id="KW-0804">Transcription</keyword>
<sequence>MRQDDRDIMDSYGRESTPDIWKFLATVRRRFRLSEEEAGLLKDAMRETSVFAPGEYMVREGDRINYSSLILEGFACRCKDSPDGMRQIMEIQIPGDFVDLHSYPLEVLDHGICALSECRIVKFPHAEISRLIDESPRLARIMWFTTMVDASIHRQWIVNIGSRSGKARIAHLLCELYHRCKVVGLTTDHSYWLPLNQTQIGECLGFTQMHVNRMLRELREQGLVTLQSQKVKIHDWEGLSELAQFDPDYLYLTPRDG</sequence>
<keyword evidence="2" id="KW-0238">DNA-binding</keyword>
<dbReference type="SUPFAM" id="SSF51206">
    <property type="entry name" value="cAMP-binding domain-like"/>
    <property type="match status" value="1"/>
</dbReference>
<dbReference type="InterPro" id="IPR018490">
    <property type="entry name" value="cNMP-bd_dom_sf"/>
</dbReference>
<accession>A0ABP9K541</accession>
<organism evidence="6 7">
    <name type="scientific">Erythrobacter westpacificensis</name>
    <dbReference type="NCBI Taxonomy" id="1055231"/>
    <lineage>
        <taxon>Bacteria</taxon>
        <taxon>Pseudomonadati</taxon>
        <taxon>Pseudomonadota</taxon>
        <taxon>Alphaproteobacteria</taxon>
        <taxon>Sphingomonadales</taxon>
        <taxon>Erythrobacteraceae</taxon>
        <taxon>Erythrobacter/Porphyrobacter group</taxon>
        <taxon>Erythrobacter</taxon>
    </lineage>
</organism>
<dbReference type="RefSeq" id="WP_346032151.1">
    <property type="nucleotide sequence ID" value="NZ_BAABHV010000009.1"/>
</dbReference>
<proteinExistence type="predicted"/>
<dbReference type="Proteomes" id="UP001500518">
    <property type="component" value="Unassembled WGS sequence"/>
</dbReference>
<evidence type="ECO:0000313" key="7">
    <source>
        <dbReference type="Proteomes" id="UP001500518"/>
    </source>
</evidence>
<dbReference type="InterPro" id="IPR000595">
    <property type="entry name" value="cNMP-bd_dom"/>
</dbReference>
<reference evidence="7" key="1">
    <citation type="journal article" date="2019" name="Int. J. Syst. Evol. Microbiol.">
        <title>The Global Catalogue of Microorganisms (GCM) 10K type strain sequencing project: providing services to taxonomists for standard genome sequencing and annotation.</title>
        <authorList>
            <consortium name="The Broad Institute Genomics Platform"/>
            <consortium name="The Broad Institute Genome Sequencing Center for Infectious Disease"/>
            <person name="Wu L."/>
            <person name="Ma J."/>
        </authorList>
    </citation>
    <scope>NUCLEOTIDE SEQUENCE [LARGE SCALE GENOMIC DNA]</scope>
    <source>
        <strain evidence="7">JCM 18014</strain>
    </source>
</reference>
<dbReference type="PROSITE" id="PS50042">
    <property type="entry name" value="CNMP_BINDING_3"/>
    <property type="match status" value="1"/>
</dbReference>
<gene>
    <name evidence="6" type="ORF">GCM10023208_11400</name>
</gene>
<keyword evidence="7" id="KW-1185">Reference proteome</keyword>
<feature type="domain" description="HTH crp-type" evidence="5">
    <location>
        <begin position="163"/>
        <end position="237"/>
    </location>
</feature>
<protein>
    <submittedName>
        <fullName evidence="6">Crp/Fnr family transcriptional regulator</fullName>
    </submittedName>
</protein>
<dbReference type="Gene3D" id="2.60.120.10">
    <property type="entry name" value="Jelly Rolls"/>
    <property type="match status" value="1"/>
</dbReference>
<dbReference type="InterPro" id="IPR014710">
    <property type="entry name" value="RmlC-like_jellyroll"/>
</dbReference>
<evidence type="ECO:0000313" key="6">
    <source>
        <dbReference type="EMBL" id="GAA5051478.1"/>
    </source>
</evidence>
<dbReference type="Pfam" id="PF13545">
    <property type="entry name" value="HTH_Crp_2"/>
    <property type="match status" value="1"/>
</dbReference>
<dbReference type="PROSITE" id="PS51063">
    <property type="entry name" value="HTH_CRP_2"/>
    <property type="match status" value="1"/>
</dbReference>
<dbReference type="CDD" id="cd00038">
    <property type="entry name" value="CAP_ED"/>
    <property type="match status" value="1"/>
</dbReference>
<dbReference type="SUPFAM" id="SSF46785">
    <property type="entry name" value="Winged helix' DNA-binding domain"/>
    <property type="match status" value="1"/>
</dbReference>
<dbReference type="EMBL" id="BAABHV010000009">
    <property type="protein sequence ID" value="GAA5051478.1"/>
    <property type="molecule type" value="Genomic_DNA"/>
</dbReference>
<name>A0ABP9K541_9SPHN</name>
<evidence type="ECO:0000259" key="5">
    <source>
        <dbReference type="PROSITE" id="PS51063"/>
    </source>
</evidence>
<evidence type="ECO:0000256" key="1">
    <source>
        <dbReference type="ARBA" id="ARBA00023015"/>
    </source>
</evidence>
<dbReference type="Gene3D" id="1.10.10.10">
    <property type="entry name" value="Winged helix-like DNA-binding domain superfamily/Winged helix DNA-binding domain"/>
    <property type="match status" value="1"/>
</dbReference>
<keyword evidence="1" id="KW-0805">Transcription regulation</keyword>
<dbReference type="InterPro" id="IPR036388">
    <property type="entry name" value="WH-like_DNA-bd_sf"/>
</dbReference>
<dbReference type="InterPro" id="IPR012318">
    <property type="entry name" value="HTH_CRP"/>
</dbReference>
<evidence type="ECO:0000256" key="3">
    <source>
        <dbReference type="ARBA" id="ARBA00023163"/>
    </source>
</evidence>